<accession>A0A6J3MHF3</accession>
<sequence length="298" mass="33641">MAPRTSLLSTASRWKCPQCTSRTFTTSASRQKVGPEHPRYIEVPEPPQQTAPYLPRIKGTLPVPRNIFTGGKDHSTEEAIAQSTPEPSRATQPGRGSREEWKQKISENRRRNLREGIISLKQRQNIQRDRSRNKAEISQRAREKALNQPEREDERLTAPSINFDIDALMHKGGLADPSREERLRVKKANVERIAAEKRERRLDDLHTLYMNARTFIVTPEQLDKHVDDVFGKDVPVGFGFEGQSSNSIWATGNPVTVQEMLRRKMEAGARSATTTVSAADARLHQLAETLTGGKMDLD</sequence>
<dbReference type="OrthoDB" id="5223508at2759"/>
<dbReference type="Proteomes" id="UP000504637">
    <property type="component" value="Unplaced"/>
</dbReference>
<dbReference type="GeneID" id="54366648"/>
<dbReference type="AlphaFoldDB" id="A0A6J3MHF3"/>
<reference evidence="3" key="3">
    <citation type="submission" date="2025-08" db="UniProtKB">
        <authorList>
            <consortium name="RefSeq"/>
        </authorList>
    </citation>
    <scope>IDENTIFICATION</scope>
    <source>
        <strain evidence="3">CBS 342.82</strain>
    </source>
</reference>
<dbReference type="CDD" id="cd23703">
    <property type="entry name" value="mS26_PET12"/>
    <property type="match status" value="1"/>
</dbReference>
<evidence type="ECO:0000313" key="2">
    <source>
        <dbReference type="Proteomes" id="UP000504637"/>
    </source>
</evidence>
<proteinExistence type="predicted"/>
<dbReference type="InterPro" id="IPR058940">
    <property type="entry name" value="mS26_fungi"/>
</dbReference>
<organism evidence="3">
    <name type="scientific">Dissoconium aciculare CBS 342.82</name>
    <dbReference type="NCBI Taxonomy" id="1314786"/>
    <lineage>
        <taxon>Eukaryota</taxon>
        <taxon>Fungi</taxon>
        <taxon>Dikarya</taxon>
        <taxon>Ascomycota</taxon>
        <taxon>Pezizomycotina</taxon>
        <taxon>Dothideomycetes</taxon>
        <taxon>Dothideomycetidae</taxon>
        <taxon>Mycosphaerellales</taxon>
        <taxon>Dissoconiaceae</taxon>
        <taxon>Dissoconium</taxon>
    </lineage>
</organism>
<feature type="region of interest" description="Disordered" evidence="1">
    <location>
        <begin position="124"/>
        <end position="157"/>
    </location>
</feature>
<feature type="compositionally biased region" description="Basic and acidic residues" evidence="1">
    <location>
        <begin position="126"/>
        <end position="156"/>
    </location>
</feature>
<reference evidence="3" key="2">
    <citation type="submission" date="2020-04" db="EMBL/GenBank/DDBJ databases">
        <authorList>
            <consortium name="NCBI Genome Project"/>
        </authorList>
    </citation>
    <scope>NUCLEOTIDE SEQUENCE</scope>
    <source>
        <strain evidence="3">CBS 342.82</strain>
    </source>
</reference>
<feature type="compositionally biased region" description="Polar residues" evidence="1">
    <location>
        <begin position="81"/>
        <end position="91"/>
    </location>
</feature>
<name>A0A6J3MHF3_9PEZI</name>
<feature type="compositionally biased region" description="Basic and acidic residues" evidence="1">
    <location>
        <begin position="96"/>
        <end position="108"/>
    </location>
</feature>
<gene>
    <name evidence="3" type="ORF">K489DRAFT_7005</name>
</gene>
<dbReference type="RefSeq" id="XP_033464155.1">
    <property type="nucleotide sequence ID" value="XM_033608847.1"/>
</dbReference>
<evidence type="ECO:0000313" key="3">
    <source>
        <dbReference type="RefSeq" id="XP_033464155.1"/>
    </source>
</evidence>
<dbReference type="Pfam" id="PF26163">
    <property type="entry name" value="mS26"/>
    <property type="match status" value="1"/>
</dbReference>
<reference evidence="3" key="1">
    <citation type="submission" date="2020-01" db="EMBL/GenBank/DDBJ databases">
        <authorList>
            <consortium name="DOE Joint Genome Institute"/>
            <person name="Haridas S."/>
            <person name="Albert R."/>
            <person name="Binder M."/>
            <person name="Bloem J."/>
            <person name="Labutti K."/>
            <person name="Salamov A."/>
            <person name="Andreopoulos B."/>
            <person name="Baker S.E."/>
            <person name="Barry K."/>
            <person name="Bills G."/>
            <person name="Bluhm B.H."/>
            <person name="Cannon C."/>
            <person name="Castanera R."/>
            <person name="Culley D.E."/>
            <person name="Daum C."/>
            <person name="Ezra D."/>
            <person name="Gonzalez J.B."/>
            <person name="Henrissat B."/>
            <person name="Kuo A."/>
            <person name="Liang C."/>
            <person name="Lipzen A."/>
            <person name="Lutzoni F."/>
            <person name="Magnuson J."/>
            <person name="Mondo S."/>
            <person name="Nolan M."/>
            <person name="Ohm R."/>
            <person name="Pangilinan J."/>
            <person name="Park H.-J."/>
            <person name="Ramirez L."/>
            <person name="Alfaro M."/>
            <person name="Sun H."/>
            <person name="Tritt A."/>
            <person name="Yoshinaga Y."/>
            <person name="Zwiers L.-H."/>
            <person name="Turgeon B.G."/>
            <person name="Goodwin S.B."/>
            <person name="Spatafora J.W."/>
            <person name="Crous P.W."/>
            <person name="Grigoriev I.V."/>
        </authorList>
    </citation>
    <scope>NUCLEOTIDE SEQUENCE</scope>
    <source>
        <strain evidence="3">CBS 342.82</strain>
    </source>
</reference>
<keyword evidence="2" id="KW-1185">Reference proteome</keyword>
<feature type="region of interest" description="Disordered" evidence="1">
    <location>
        <begin position="76"/>
        <end position="108"/>
    </location>
</feature>
<evidence type="ECO:0000256" key="1">
    <source>
        <dbReference type="SAM" id="MobiDB-lite"/>
    </source>
</evidence>
<feature type="region of interest" description="Disordered" evidence="1">
    <location>
        <begin position="22"/>
        <end position="59"/>
    </location>
</feature>
<feature type="compositionally biased region" description="Basic and acidic residues" evidence="1">
    <location>
        <begin position="33"/>
        <end position="42"/>
    </location>
</feature>
<protein>
    <submittedName>
        <fullName evidence="3">Uncharacterized protein</fullName>
    </submittedName>
</protein>